<evidence type="ECO:0008006" key="3">
    <source>
        <dbReference type="Google" id="ProtNLM"/>
    </source>
</evidence>
<reference evidence="2" key="1">
    <citation type="submission" date="2017-03" db="EMBL/GenBank/DDBJ databases">
        <title>Phytopthora megakarya and P. palmivora, two closely related causual agents of cacao black pod achieved similar genome size and gene model numbers by different mechanisms.</title>
        <authorList>
            <person name="Ali S."/>
            <person name="Shao J."/>
            <person name="Larry D.J."/>
            <person name="Kronmiller B."/>
            <person name="Shen D."/>
            <person name="Strem M.D."/>
            <person name="Melnick R.L."/>
            <person name="Guiltinan M.J."/>
            <person name="Tyler B.M."/>
            <person name="Meinhardt L.W."/>
            <person name="Bailey B.A."/>
        </authorList>
    </citation>
    <scope>NUCLEOTIDE SEQUENCE [LARGE SCALE GENOMIC DNA]</scope>
    <source>
        <strain evidence="2">zdho120</strain>
    </source>
</reference>
<sequence>MFMTERKNVAHCALGRSMIYFFTWMDEKGYQISDEGIGGDNYEGFFDGNENYAFNSNDFLHQYLFSSPNARNYSNFVKNECFTVYMNPWEKVELAQLAEAMGIVDNDNWLYRYCICITQCLWGKPRFLFSGKFDDIVKRLKDGIPDTFDDFKMMVTAILREKFIDIKHLLL</sequence>
<gene>
    <name evidence="1" type="ORF">PHMEG_0008003</name>
</gene>
<dbReference type="AlphaFoldDB" id="A0A225WKN8"/>
<dbReference type="Proteomes" id="UP000198211">
    <property type="component" value="Unassembled WGS sequence"/>
</dbReference>
<name>A0A225WKN8_9STRA</name>
<accession>A0A225WKN8</accession>
<dbReference type="EMBL" id="NBNE01000661">
    <property type="protein sequence ID" value="OWZ17974.1"/>
    <property type="molecule type" value="Genomic_DNA"/>
</dbReference>
<dbReference type="OrthoDB" id="103484at2759"/>
<proteinExistence type="predicted"/>
<organism evidence="1 2">
    <name type="scientific">Phytophthora megakarya</name>
    <dbReference type="NCBI Taxonomy" id="4795"/>
    <lineage>
        <taxon>Eukaryota</taxon>
        <taxon>Sar</taxon>
        <taxon>Stramenopiles</taxon>
        <taxon>Oomycota</taxon>
        <taxon>Peronosporomycetes</taxon>
        <taxon>Peronosporales</taxon>
        <taxon>Peronosporaceae</taxon>
        <taxon>Phytophthora</taxon>
    </lineage>
</organism>
<comment type="caution">
    <text evidence="1">The sequence shown here is derived from an EMBL/GenBank/DDBJ whole genome shotgun (WGS) entry which is preliminary data.</text>
</comment>
<evidence type="ECO:0000313" key="1">
    <source>
        <dbReference type="EMBL" id="OWZ17974.1"/>
    </source>
</evidence>
<keyword evidence="2" id="KW-1185">Reference proteome</keyword>
<protein>
    <recommendedName>
        <fullName evidence="3">Crinkler (CRN)</fullName>
    </recommendedName>
</protein>
<evidence type="ECO:0000313" key="2">
    <source>
        <dbReference type="Proteomes" id="UP000198211"/>
    </source>
</evidence>